<protein>
    <submittedName>
        <fullName evidence="1">Uncharacterized protein</fullName>
    </submittedName>
</protein>
<name>A0A0K2UIG0_LEPSM</name>
<evidence type="ECO:0000313" key="1">
    <source>
        <dbReference type="EMBL" id="CDW38074.1"/>
    </source>
</evidence>
<accession>A0A0K2UIG0</accession>
<organism evidence="1">
    <name type="scientific">Lepeophtheirus salmonis</name>
    <name type="common">Salmon louse</name>
    <name type="synonym">Caligus salmonis</name>
    <dbReference type="NCBI Taxonomy" id="72036"/>
    <lineage>
        <taxon>Eukaryota</taxon>
        <taxon>Metazoa</taxon>
        <taxon>Ecdysozoa</taxon>
        <taxon>Arthropoda</taxon>
        <taxon>Crustacea</taxon>
        <taxon>Multicrustacea</taxon>
        <taxon>Hexanauplia</taxon>
        <taxon>Copepoda</taxon>
        <taxon>Siphonostomatoida</taxon>
        <taxon>Caligidae</taxon>
        <taxon>Lepeophtheirus</taxon>
    </lineage>
</organism>
<dbReference type="AlphaFoldDB" id="A0A0K2UIG0"/>
<reference evidence="1" key="1">
    <citation type="submission" date="2014-05" db="EMBL/GenBank/DDBJ databases">
        <authorList>
            <person name="Chronopoulou M."/>
        </authorList>
    </citation>
    <scope>NUCLEOTIDE SEQUENCE</scope>
    <source>
        <tissue evidence="1">Whole organism</tissue>
    </source>
</reference>
<proteinExistence type="predicted"/>
<sequence length="34" mass="3901">MLTHHNCCSFIVADWSFNSIFVGRVPLSSERSLF</sequence>
<dbReference type="EMBL" id="HACA01020713">
    <property type="protein sequence ID" value="CDW38074.1"/>
    <property type="molecule type" value="Transcribed_RNA"/>
</dbReference>